<keyword evidence="1" id="KW-0812">Transmembrane</keyword>
<evidence type="ECO:0000256" key="1">
    <source>
        <dbReference type="SAM" id="Phobius"/>
    </source>
</evidence>
<evidence type="ECO:0000313" key="3">
    <source>
        <dbReference type="Proteomes" id="UP000693970"/>
    </source>
</evidence>
<keyword evidence="1" id="KW-1133">Transmembrane helix</keyword>
<proteinExistence type="predicted"/>
<dbReference type="OrthoDB" id="193580at2759"/>
<evidence type="ECO:0008006" key="4">
    <source>
        <dbReference type="Google" id="ProtNLM"/>
    </source>
</evidence>
<reference evidence="2" key="2">
    <citation type="submission" date="2021-04" db="EMBL/GenBank/DDBJ databases">
        <authorList>
            <person name="Podell S."/>
        </authorList>
    </citation>
    <scope>NUCLEOTIDE SEQUENCE</scope>
    <source>
        <strain evidence="2">Hildebrandi</strain>
    </source>
</reference>
<dbReference type="Proteomes" id="UP000693970">
    <property type="component" value="Unassembled WGS sequence"/>
</dbReference>
<gene>
    <name evidence="2" type="ORF">IV203_000373</name>
</gene>
<comment type="caution">
    <text evidence="2">The sequence shown here is derived from an EMBL/GenBank/DDBJ whole genome shotgun (WGS) entry which is preliminary data.</text>
</comment>
<feature type="transmembrane region" description="Helical" evidence="1">
    <location>
        <begin position="20"/>
        <end position="43"/>
    </location>
</feature>
<keyword evidence="3" id="KW-1185">Reference proteome</keyword>
<sequence length="238" mass="26668">MTVNVTVKVNRPVPTWTILLLVWSVILASSTVFLQASALNIVVPGGTGRLGRILLPKLQDHDVTVLTRNAFLAAAPSRVTEVFGFLGRRFLAKNPHVRLRDWDGGDLLDIVGQDFLGWQEDALEKADVVVHLVGGYTNQREMATERLVRESLRVNPQVLHVTVNLKEEDIPQVTPGMVTVKAKRILDCENMVRDNCFNAACLRLEANREEEACAQICKAIDSWQMEQQEQEKKDSISK</sequence>
<dbReference type="EMBL" id="JAGRRH010000015">
    <property type="protein sequence ID" value="KAG7355687.1"/>
    <property type="molecule type" value="Genomic_DNA"/>
</dbReference>
<reference evidence="2" key="1">
    <citation type="journal article" date="2021" name="Sci. Rep.">
        <title>Diploid genomic architecture of Nitzschia inconspicua, an elite biomass production diatom.</title>
        <authorList>
            <person name="Oliver A."/>
            <person name="Podell S."/>
            <person name="Pinowska A."/>
            <person name="Traller J.C."/>
            <person name="Smith S.R."/>
            <person name="McClure R."/>
            <person name="Beliaev A."/>
            <person name="Bohutskyi P."/>
            <person name="Hill E.A."/>
            <person name="Rabines A."/>
            <person name="Zheng H."/>
            <person name="Allen L.Z."/>
            <person name="Kuo A."/>
            <person name="Grigoriev I.V."/>
            <person name="Allen A.E."/>
            <person name="Hazlebeck D."/>
            <person name="Allen E.E."/>
        </authorList>
    </citation>
    <scope>NUCLEOTIDE SEQUENCE</scope>
    <source>
        <strain evidence="2">Hildebrandi</strain>
    </source>
</reference>
<dbReference type="AlphaFoldDB" id="A0A9K3L5D8"/>
<accession>A0A9K3L5D8</accession>
<evidence type="ECO:0000313" key="2">
    <source>
        <dbReference type="EMBL" id="KAG7355687.1"/>
    </source>
</evidence>
<organism evidence="2 3">
    <name type="scientific">Nitzschia inconspicua</name>
    <dbReference type="NCBI Taxonomy" id="303405"/>
    <lineage>
        <taxon>Eukaryota</taxon>
        <taxon>Sar</taxon>
        <taxon>Stramenopiles</taxon>
        <taxon>Ochrophyta</taxon>
        <taxon>Bacillariophyta</taxon>
        <taxon>Bacillariophyceae</taxon>
        <taxon>Bacillariophycidae</taxon>
        <taxon>Bacillariales</taxon>
        <taxon>Bacillariaceae</taxon>
        <taxon>Nitzschia</taxon>
    </lineage>
</organism>
<keyword evidence="1" id="KW-0472">Membrane</keyword>
<protein>
    <recommendedName>
        <fullName evidence="4">NAD(P)-binding domain-containing protein</fullName>
    </recommendedName>
</protein>
<name>A0A9K3L5D8_9STRA</name>